<gene>
    <name evidence="1" type="ORF">Lp19_2698</name>
</gene>
<dbReference type="RefSeq" id="WP_044432161.1">
    <property type="nucleotide sequence ID" value="NZ_CP010528.1"/>
</dbReference>
<dbReference type="Gene3D" id="1.10.10.60">
    <property type="entry name" value="Homeodomain-like"/>
    <property type="match status" value="1"/>
</dbReference>
<reference evidence="1 2" key="1">
    <citation type="submission" date="2016-03" db="EMBL/GenBank/DDBJ databases">
        <title>Comparative genomics of 54 Lactobacillus plantarum strains reveals genomic uncoupling from niche constraints.</title>
        <authorList>
            <person name="Martino M.E."/>
        </authorList>
    </citation>
    <scope>NUCLEOTIDE SEQUENCE [LARGE SCALE GENOMIC DNA]</scope>
    <source>
        <strain evidence="1 2">19.1</strain>
    </source>
</reference>
<name>A0A162EYB5_LACPN</name>
<comment type="caution">
    <text evidence="1">The sequence shown here is derived from an EMBL/GenBank/DDBJ whole genome shotgun (WGS) entry which is preliminary data.</text>
</comment>
<dbReference type="PATRIC" id="fig|1590.144.peg.2732"/>
<protein>
    <submittedName>
        <fullName evidence="1">Uncharacterized protein</fullName>
    </submittedName>
</protein>
<proteinExistence type="predicted"/>
<dbReference type="SUPFAM" id="SSF46689">
    <property type="entry name" value="Homeodomain-like"/>
    <property type="match status" value="1"/>
</dbReference>
<evidence type="ECO:0000313" key="2">
    <source>
        <dbReference type="Proteomes" id="UP000076882"/>
    </source>
</evidence>
<evidence type="ECO:0000313" key="1">
    <source>
        <dbReference type="EMBL" id="KZU92995.1"/>
    </source>
</evidence>
<dbReference type="KEGG" id="lpb:SH83_13145"/>
<organism evidence="1 2">
    <name type="scientific">Lactiplantibacillus plantarum</name>
    <name type="common">Lactobacillus plantarum</name>
    <dbReference type="NCBI Taxonomy" id="1590"/>
    <lineage>
        <taxon>Bacteria</taxon>
        <taxon>Bacillati</taxon>
        <taxon>Bacillota</taxon>
        <taxon>Bacilli</taxon>
        <taxon>Lactobacillales</taxon>
        <taxon>Lactobacillaceae</taxon>
        <taxon>Lactiplantibacillus</taxon>
    </lineage>
</organism>
<accession>A0A162EYB5</accession>
<dbReference type="EMBL" id="LUXM01000037">
    <property type="protein sequence ID" value="KZU92995.1"/>
    <property type="molecule type" value="Genomic_DNA"/>
</dbReference>
<dbReference type="Proteomes" id="UP000076882">
    <property type="component" value="Unassembled WGS sequence"/>
</dbReference>
<dbReference type="InterPro" id="IPR009057">
    <property type="entry name" value="Homeodomain-like_sf"/>
</dbReference>
<sequence length="189" mass="22269">MDRVDIDVSALSPFYQTLSDLVGVEQMIKLYDSYCGGMFRFPNHLYKAKFVIGKIVQEFDGNNANLLARKFGYSEQWLRIRLWQHGCGDRLLSLDPMLSIVPVIEGDLDYEMLHPFYRDFYQLLGSKYLKILYMAFHGIKIEFPPYLYDADLVARTVLKQYNGHNKKQLILRYGYGKDWIDDVLNWNQE</sequence>
<dbReference type="AlphaFoldDB" id="A0A162EYB5"/>